<dbReference type="Proteomes" id="UP001189122">
    <property type="component" value="Unassembled WGS sequence"/>
</dbReference>
<gene>
    <name evidence="8" type="ORF">SI7747_05006667</name>
</gene>
<dbReference type="AlphaFoldDB" id="A0A7I8IQJ1"/>
<dbReference type="SMART" id="SM00575">
    <property type="entry name" value="ZnF_PMZ"/>
    <property type="match status" value="1"/>
</dbReference>
<accession>A0A7I8IQJ1</accession>
<sequence>MGRRRLRRCGGCGGCGDGEGSAAGEGAGVEEQQEPQLGMEFDSLESASAFYFNYAQSLGFRVRASRFRTSRRDESIIMRRFVCYKEGEGCQAMFEVVRKGPDRWVAAKLFKDHSHAFTGAAVRELKPRKKKVEPVDFPVDAVTQLGRGSCDDDPKRQDYWGGGGEAFNLLEYLKRMQAKNPGFFYSLQVDEQSNLVTNVFWADARARAAYGYFGDAVAFDTTYRKSKQMMPFISFTGVNHHLQPLIFGCGIIFEESEPSFSWLLETFSVAMRGRAPLSLVTEPDENLRAAVLRVFPTTRHRFCKRRILHRAKEELPQLCSTPATWRAFKAEVRRCIDESETVEDFESCWGSILGRYNLGGSSWIQSLYELREHWAAAFLKDAFFAEMSPAQRSETMHKFFLRNFETRASIRDFLCKFDQAMAGQFEKEVQSDYANLCSRPVLKTSMEMEKQAAEMYTKTIFAIFQEELLQSSSALPPLNRMTAEDPDKVYRVDLCYPEKRASCSCRKFDFSGILCRHILSVFSSLHISKLPEDYFLRRWTRAAKSGPTLLESNSTHLPIDRRKAFSCLCLEMFKYAEEGATSSAAYTAAKDALRNAFAEVVAAKKGFTG</sequence>
<protein>
    <recommendedName>
        <fullName evidence="6">Protein FAR1-RELATED SEQUENCE</fullName>
    </recommendedName>
</protein>
<keyword evidence="2 6" id="KW-0479">Metal-binding</keyword>
<dbReference type="PANTHER" id="PTHR31669">
    <property type="entry name" value="PROTEIN FAR1-RELATED SEQUENCE 10-RELATED"/>
    <property type="match status" value="1"/>
</dbReference>
<evidence type="ECO:0000256" key="2">
    <source>
        <dbReference type="ARBA" id="ARBA00022723"/>
    </source>
</evidence>
<dbReference type="InterPro" id="IPR006564">
    <property type="entry name" value="Znf_PMZ"/>
</dbReference>
<evidence type="ECO:0000256" key="4">
    <source>
        <dbReference type="ARBA" id="ARBA00022833"/>
    </source>
</evidence>
<evidence type="ECO:0000313" key="8">
    <source>
        <dbReference type="EMBL" id="CAA2620498.1"/>
    </source>
</evidence>
<dbReference type="InterPro" id="IPR004330">
    <property type="entry name" value="FAR1_DNA_bnd_dom"/>
</dbReference>
<dbReference type="GO" id="GO:0008270">
    <property type="term" value="F:zinc ion binding"/>
    <property type="evidence" value="ECO:0007669"/>
    <property type="project" value="UniProtKB-UniRule"/>
</dbReference>
<proteinExistence type="inferred from homology"/>
<keyword evidence="3 5" id="KW-0863">Zinc-finger</keyword>
<dbReference type="PROSITE" id="PS50966">
    <property type="entry name" value="ZF_SWIM"/>
    <property type="match status" value="1"/>
</dbReference>
<evidence type="ECO:0000256" key="6">
    <source>
        <dbReference type="RuleBase" id="RU367018"/>
    </source>
</evidence>
<dbReference type="GO" id="GO:0006355">
    <property type="term" value="P:regulation of DNA-templated transcription"/>
    <property type="evidence" value="ECO:0007669"/>
    <property type="project" value="UniProtKB-UniRule"/>
</dbReference>
<keyword evidence="4 6" id="KW-0862">Zinc</keyword>
<evidence type="ECO:0000256" key="3">
    <source>
        <dbReference type="ARBA" id="ARBA00022771"/>
    </source>
</evidence>
<keyword evidence="6" id="KW-0539">Nucleus</keyword>
<name>A0A7I8IQJ1_SPIIN</name>
<evidence type="ECO:0000313" key="9">
    <source>
        <dbReference type="Proteomes" id="UP001189122"/>
    </source>
</evidence>
<evidence type="ECO:0000256" key="5">
    <source>
        <dbReference type="PROSITE-ProRule" id="PRU00325"/>
    </source>
</evidence>
<dbReference type="PANTHER" id="PTHR31669:SF251">
    <property type="entry name" value="PROTEIN FAR1-RELATED SEQUENCE"/>
    <property type="match status" value="1"/>
</dbReference>
<dbReference type="Pfam" id="PF04434">
    <property type="entry name" value="SWIM"/>
    <property type="match status" value="1"/>
</dbReference>
<comment type="similarity">
    <text evidence="1 6">Belongs to the FHY3/FAR1 family.</text>
</comment>
<reference evidence="8 9" key="1">
    <citation type="submission" date="2019-12" db="EMBL/GenBank/DDBJ databases">
        <authorList>
            <person name="Scholz U."/>
            <person name="Mascher M."/>
            <person name="Fiebig A."/>
        </authorList>
    </citation>
    <scope>NUCLEOTIDE SEQUENCE</scope>
</reference>
<dbReference type="InterPro" id="IPR031052">
    <property type="entry name" value="FHY3/FAR1"/>
</dbReference>
<dbReference type="EMBL" id="LR743592">
    <property type="protein sequence ID" value="CAA2620498.1"/>
    <property type="molecule type" value="Genomic_DNA"/>
</dbReference>
<evidence type="ECO:0000256" key="1">
    <source>
        <dbReference type="ARBA" id="ARBA00005889"/>
    </source>
</evidence>
<dbReference type="Pfam" id="PF03101">
    <property type="entry name" value="FAR1"/>
    <property type="match status" value="1"/>
</dbReference>
<organism evidence="8">
    <name type="scientific">Spirodela intermedia</name>
    <name type="common">Intermediate duckweed</name>
    <dbReference type="NCBI Taxonomy" id="51605"/>
    <lineage>
        <taxon>Eukaryota</taxon>
        <taxon>Viridiplantae</taxon>
        <taxon>Streptophyta</taxon>
        <taxon>Embryophyta</taxon>
        <taxon>Tracheophyta</taxon>
        <taxon>Spermatophyta</taxon>
        <taxon>Magnoliopsida</taxon>
        <taxon>Liliopsida</taxon>
        <taxon>Araceae</taxon>
        <taxon>Lemnoideae</taxon>
        <taxon>Spirodela</taxon>
    </lineage>
</organism>
<evidence type="ECO:0000259" key="7">
    <source>
        <dbReference type="PROSITE" id="PS50966"/>
    </source>
</evidence>
<comment type="subcellular location">
    <subcellularLocation>
        <location evidence="6">Nucleus</location>
    </subcellularLocation>
</comment>
<dbReference type="InterPro" id="IPR007527">
    <property type="entry name" value="Znf_SWIM"/>
</dbReference>
<feature type="domain" description="SWIM-type" evidence="7">
    <location>
        <begin position="490"/>
        <end position="526"/>
    </location>
</feature>
<dbReference type="InterPro" id="IPR018289">
    <property type="entry name" value="MULE_transposase_dom"/>
</dbReference>
<dbReference type="Pfam" id="PF10551">
    <property type="entry name" value="MULE"/>
    <property type="match status" value="1"/>
</dbReference>
<dbReference type="GO" id="GO:0005634">
    <property type="term" value="C:nucleus"/>
    <property type="evidence" value="ECO:0007669"/>
    <property type="project" value="UniProtKB-SubCell"/>
</dbReference>
<keyword evidence="9" id="KW-1185">Reference proteome</keyword>
<comment type="function">
    <text evidence="6">Putative transcription activator involved in regulating light control of development.</text>
</comment>
<dbReference type="EMBL" id="CACRZD030000005">
    <property type="protein sequence ID" value="CAA6660248.1"/>
    <property type="molecule type" value="Genomic_DNA"/>
</dbReference>